<dbReference type="EMBL" id="JAHRHJ020003813">
    <property type="protein sequence ID" value="KAH9288287.1"/>
    <property type="molecule type" value="Genomic_DNA"/>
</dbReference>
<name>A0AA38BRV7_TAXCH</name>
<reference evidence="5 6" key="1">
    <citation type="journal article" date="2021" name="Nat. Plants">
        <title>The Taxus genome provides insights into paclitaxel biosynthesis.</title>
        <authorList>
            <person name="Xiong X."/>
            <person name="Gou J."/>
            <person name="Liao Q."/>
            <person name="Li Y."/>
            <person name="Zhou Q."/>
            <person name="Bi G."/>
            <person name="Li C."/>
            <person name="Du R."/>
            <person name="Wang X."/>
            <person name="Sun T."/>
            <person name="Guo L."/>
            <person name="Liang H."/>
            <person name="Lu P."/>
            <person name="Wu Y."/>
            <person name="Zhang Z."/>
            <person name="Ro D.K."/>
            <person name="Shang Y."/>
            <person name="Huang S."/>
            <person name="Yan J."/>
        </authorList>
    </citation>
    <scope>NUCLEOTIDE SEQUENCE [LARGE SCALE GENOMIC DNA]</scope>
    <source>
        <strain evidence="5">Ta-2019</strain>
    </source>
</reference>
<evidence type="ECO:0000256" key="4">
    <source>
        <dbReference type="RuleBase" id="RU004335"/>
    </source>
</evidence>
<dbReference type="AlphaFoldDB" id="A0AA38BRV7"/>
<organism evidence="5 6">
    <name type="scientific">Taxus chinensis</name>
    <name type="common">Chinese yew</name>
    <name type="synonym">Taxus wallichiana var. chinensis</name>
    <dbReference type="NCBI Taxonomy" id="29808"/>
    <lineage>
        <taxon>Eukaryota</taxon>
        <taxon>Viridiplantae</taxon>
        <taxon>Streptophyta</taxon>
        <taxon>Embryophyta</taxon>
        <taxon>Tracheophyta</taxon>
        <taxon>Spermatophyta</taxon>
        <taxon>Pinopsida</taxon>
        <taxon>Pinidae</taxon>
        <taxon>Conifers II</taxon>
        <taxon>Cupressales</taxon>
        <taxon>Taxaceae</taxon>
        <taxon>Taxus</taxon>
    </lineage>
</organism>
<dbReference type="PANTHER" id="PTHR32227">
    <property type="entry name" value="GLUCAN ENDO-1,3-BETA-GLUCOSIDASE BG1-RELATED-RELATED"/>
    <property type="match status" value="1"/>
</dbReference>
<dbReference type="GO" id="GO:0004553">
    <property type="term" value="F:hydrolase activity, hydrolyzing O-glycosyl compounds"/>
    <property type="evidence" value="ECO:0007669"/>
    <property type="project" value="InterPro"/>
</dbReference>
<proteinExistence type="inferred from homology"/>
<keyword evidence="2" id="KW-0378">Hydrolase</keyword>
<feature type="non-terminal residue" evidence="5">
    <location>
        <position position="1"/>
    </location>
</feature>
<evidence type="ECO:0000256" key="2">
    <source>
        <dbReference type="ARBA" id="ARBA00022801"/>
    </source>
</evidence>
<evidence type="ECO:0000313" key="6">
    <source>
        <dbReference type="Proteomes" id="UP000824469"/>
    </source>
</evidence>
<comment type="similarity">
    <text evidence="1 4">Belongs to the glycosyl hydrolase 17 family.</text>
</comment>
<dbReference type="Proteomes" id="UP000824469">
    <property type="component" value="Unassembled WGS sequence"/>
</dbReference>
<dbReference type="SUPFAM" id="SSF51445">
    <property type="entry name" value="(Trans)glycosidases"/>
    <property type="match status" value="1"/>
</dbReference>
<protein>
    <submittedName>
        <fullName evidence="5">Uncharacterized protein</fullName>
    </submittedName>
</protein>
<evidence type="ECO:0000256" key="1">
    <source>
        <dbReference type="ARBA" id="ARBA00008773"/>
    </source>
</evidence>
<gene>
    <name evidence="5" type="ORF">KI387_032404</name>
</gene>
<comment type="caution">
    <text evidence="5">The sequence shown here is derived from an EMBL/GenBank/DDBJ whole genome shotgun (WGS) entry which is preliminary data.</text>
</comment>
<dbReference type="GO" id="GO:0005975">
    <property type="term" value="P:carbohydrate metabolic process"/>
    <property type="evidence" value="ECO:0007669"/>
    <property type="project" value="InterPro"/>
</dbReference>
<dbReference type="Gene3D" id="3.20.20.80">
    <property type="entry name" value="Glycosidases"/>
    <property type="match status" value="1"/>
</dbReference>
<sequence>LRAWNNLVYRRYLDEHADGKHRDVTRSTSWLTYVDGCCYLFDSKYAFFLRPMLEFMAQTRSPFMEDVYPYYAYTDSPHKVSQDYALFRPNGVIDPNTGLVYTN</sequence>
<dbReference type="InterPro" id="IPR000490">
    <property type="entry name" value="Glyco_hydro_17"/>
</dbReference>
<feature type="non-terminal residue" evidence="5">
    <location>
        <position position="103"/>
    </location>
</feature>
<dbReference type="InterPro" id="IPR017853">
    <property type="entry name" value="GH"/>
</dbReference>
<keyword evidence="6" id="KW-1185">Reference proteome</keyword>
<accession>A0AA38BRV7</accession>
<dbReference type="Pfam" id="PF00332">
    <property type="entry name" value="Glyco_hydro_17"/>
    <property type="match status" value="1"/>
</dbReference>
<keyword evidence="3" id="KW-0326">Glycosidase</keyword>
<evidence type="ECO:0000313" key="5">
    <source>
        <dbReference type="EMBL" id="KAH9288287.1"/>
    </source>
</evidence>
<evidence type="ECO:0000256" key="3">
    <source>
        <dbReference type="ARBA" id="ARBA00023295"/>
    </source>
</evidence>
<dbReference type="InterPro" id="IPR044965">
    <property type="entry name" value="Glyco_hydro_17_plant"/>
</dbReference>